<dbReference type="Proteomes" id="UP001227268">
    <property type="component" value="Unassembled WGS sequence"/>
</dbReference>
<accession>A0ACC2V1A4</accession>
<sequence>MSSIQQGPFVLISGANRGIGLSLVSAFLKHTPSAVIFAGARDPSKATELNEIAKKYPNNVHVIKLVADDAESNKAAVEEVKKVTDRLDIVVANAGIASGAEPVHTDDISIYKSTFDVNTLGPLHLYQATHPLLIATRTNSSAKDLPAPKFFITSSALGSLGNFFSAFILAPYGVSKAAVNYIALAIHHQTEDVGAVVVPYHPGLVMTDMGPKDPAAFAHIPNLPAAITPEQSAQEYVDLIDRSTRAEHGGKFWGQGSSEPYPW</sequence>
<gene>
    <name evidence="1" type="ORF">QFC21_006664</name>
</gene>
<dbReference type="EMBL" id="JASBWT010000035">
    <property type="protein sequence ID" value="KAJ9092789.1"/>
    <property type="molecule type" value="Genomic_DNA"/>
</dbReference>
<name>A0ACC2V1A4_9TREE</name>
<organism evidence="1 2">
    <name type="scientific">Naganishia friedmannii</name>
    <dbReference type="NCBI Taxonomy" id="89922"/>
    <lineage>
        <taxon>Eukaryota</taxon>
        <taxon>Fungi</taxon>
        <taxon>Dikarya</taxon>
        <taxon>Basidiomycota</taxon>
        <taxon>Agaricomycotina</taxon>
        <taxon>Tremellomycetes</taxon>
        <taxon>Filobasidiales</taxon>
        <taxon>Filobasidiaceae</taxon>
        <taxon>Naganishia</taxon>
    </lineage>
</organism>
<protein>
    <submittedName>
        <fullName evidence="1">Uncharacterized protein</fullName>
    </submittedName>
</protein>
<proteinExistence type="predicted"/>
<comment type="caution">
    <text evidence="1">The sequence shown here is derived from an EMBL/GenBank/DDBJ whole genome shotgun (WGS) entry which is preliminary data.</text>
</comment>
<evidence type="ECO:0000313" key="2">
    <source>
        <dbReference type="Proteomes" id="UP001227268"/>
    </source>
</evidence>
<reference evidence="1" key="1">
    <citation type="submission" date="2023-04" db="EMBL/GenBank/DDBJ databases">
        <title>Draft Genome sequencing of Naganishia species isolated from polar environments using Oxford Nanopore Technology.</title>
        <authorList>
            <person name="Leo P."/>
            <person name="Venkateswaran K."/>
        </authorList>
    </citation>
    <scope>NUCLEOTIDE SEQUENCE</scope>
    <source>
        <strain evidence="1">MNA-CCFEE 5423</strain>
    </source>
</reference>
<keyword evidence="2" id="KW-1185">Reference proteome</keyword>
<evidence type="ECO:0000313" key="1">
    <source>
        <dbReference type="EMBL" id="KAJ9092789.1"/>
    </source>
</evidence>